<keyword evidence="1" id="KW-0812">Transmembrane</keyword>
<organism evidence="2 3">
    <name type="scientific">Pyxicephalus adspersus</name>
    <name type="common">African bullfrog</name>
    <dbReference type="NCBI Taxonomy" id="30357"/>
    <lineage>
        <taxon>Eukaryota</taxon>
        <taxon>Metazoa</taxon>
        <taxon>Chordata</taxon>
        <taxon>Craniata</taxon>
        <taxon>Vertebrata</taxon>
        <taxon>Euteleostomi</taxon>
        <taxon>Amphibia</taxon>
        <taxon>Batrachia</taxon>
        <taxon>Anura</taxon>
        <taxon>Neobatrachia</taxon>
        <taxon>Ranoidea</taxon>
        <taxon>Pyxicephalidae</taxon>
        <taxon>Pyxicephalinae</taxon>
        <taxon>Pyxicephalus</taxon>
    </lineage>
</organism>
<feature type="transmembrane region" description="Helical" evidence="1">
    <location>
        <begin position="12"/>
        <end position="31"/>
    </location>
</feature>
<feature type="transmembrane region" description="Helical" evidence="1">
    <location>
        <begin position="51"/>
        <end position="72"/>
    </location>
</feature>
<accession>A0AAV3AW10</accession>
<protein>
    <submittedName>
        <fullName evidence="2">Uncharacterized protein</fullName>
    </submittedName>
</protein>
<dbReference type="AlphaFoldDB" id="A0AAV3AW10"/>
<keyword evidence="1" id="KW-0472">Membrane</keyword>
<keyword evidence="1" id="KW-1133">Transmembrane helix</keyword>
<gene>
    <name evidence="2" type="ORF">GDO54_000888</name>
</gene>
<evidence type="ECO:0000313" key="3">
    <source>
        <dbReference type="Proteomes" id="UP001181693"/>
    </source>
</evidence>
<comment type="caution">
    <text evidence="2">The sequence shown here is derived from an EMBL/GenBank/DDBJ whole genome shotgun (WGS) entry which is preliminary data.</text>
</comment>
<dbReference type="EMBL" id="DYDO01000001">
    <property type="protein sequence ID" value="DBA33161.1"/>
    <property type="molecule type" value="Genomic_DNA"/>
</dbReference>
<name>A0AAV3AW10_PYXAD</name>
<sequence length="128" mass="14850">MKLGSNFSPYCRNIILVDINGAFTGLSAYVARFVTMYSHKYLWPSNVQNVYMVLLSPSQSILGLLFIIYHPAQIPEQYSNKEQILGYHATSLVLSVTLRKSLFRWSHQLYMFILMEKIADGSYFLIKW</sequence>
<keyword evidence="3" id="KW-1185">Reference proteome</keyword>
<evidence type="ECO:0000256" key="1">
    <source>
        <dbReference type="SAM" id="Phobius"/>
    </source>
</evidence>
<reference evidence="2" key="1">
    <citation type="thesis" date="2020" institute="ProQuest LLC" country="789 East Eisenhower Parkway, Ann Arbor, MI, USA">
        <title>Comparative Genomics and Chromosome Evolution.</title>
        <authorList>
            <person name="Mudd A.B."/>
        </authorList>
    </citation>
    <scope>NUCLEOTIDE SEQUENCE</scope>
    <source>
        <strain evidence="2">1538</strain>
        <tissue evidence="2">Blood</tissue>
    </source>
</reference>
<evidence type="ECO:0000313" key="2">
    <source>
        <dbReference type="EMBL" id="DBA33161.1"/>
    </source>
</evidence>
<proteinExistence type="predicted"/>
<dbReference type="Proteomes" id="UP001181693">
    <property type="component" value="Unassembled WGS sequence"/>
</dbReference>